<evidence type="ECO:0000313" key="15">
    <source>
        <dbReference type="EMBL" id="KAK1420681.1"/>
    </source>
</evidence>
<dbReference type="FunFam" id="1.10.510.10:FF:000548">
    <property type="entry name" value="Serine/threonine-protein kinase ATG1"/>
    <property type="match status" value="1"/>
</dbReference>
<dbReference type="GO" id="GO:0005524">
    <property type="term" value="F:ATP binding"/>
    <property type="evidence" value="ECO:0007669"/>
    <property type="project" value="UniProtKB-UniRule"/>
</dbReference>
<proteinExistence type="predicted"/>
<comment type="function">
    <text evidence="11">Serine/threonine protein kinase involved in autophagy. The ATG1-ATG13 protein kinase complex regulates downstream events required for autophagosome enclosure and/or vacuolar delivery.</text>
</comment>
<dbReference type="InterPro" id="IPR056281">
    <property type="entry name" value="MIT_ATG1a/b/c"/>
</dbReference>
<gene>
    <name evidence="15" type="ORF">QVD17_22482</name>
</gene>
<dbReference type="GO" id="GO:0010506">
    <property type="term" value="P:regulation of autophagy"/>
    <property type="evidence" value="ECO:0007669"/>
    <property type="project" value="InterPro"/>
</dbReference>
<keyword evidence="16" id="KW-1185">Reference proteome</keyword>
<dbReference type="PANTHER" id="PTHR24348">
    <property type="entry name" value="SERINE/THREONINE-PROTEIN KINASE UNC-51-RELATED"/>
    <property type="match status" value="1"/>
</dbReference>
<dbReference type="InterPro" id="IPR017441">
    <property type="entry name" value="Protein_kinase_ATP_BS"/>
</dbReference>
<name>A0AAD8KG41_TARER</name>
<accession>A0AAD8KG41</accession>
<evidence type="ECO:0000256" key="9">
    <source>
        <dbReference type="ARBA" id="ARBA00023006"/>
    </source>
</evidence>
<dbReference type="Pfam" id="PF00069">
    <property type="entry name" value="Pkinase"/>
    <property type="match status" value="1"/>
</dbReference>
<comment type="caution">
    <text evidence="15">The sequence shown here is derived from an EMBL/GenBank/DDBJ whole genome shotgun (WGS) entry which is preliminary data.</text>
</comment>
<feature type="binding site" evidence="12">
    <location>
        <position position="44"/>
    </location>
    <ligand>
        <name>ATP</name>
        <dbReference type="ChEBI" id="CHEBI:30616"/>
    </ligand>
</feature>
<feature type="domain" description="Protein kinase" evidence="14">
    <location>
        <begin position="15"/>
        <end position="273"/>
    </location>
</feature>
<keyword evidence="6" id="KW-0418">Kinase</keyword>
<dbReference type="Proteomes" id="UP001229421">
    <property type="component" value="Unassembled WGS sequence"/>
</dbReference>
<organism evidence="15 16">
    <name type="scientific">Tagetes erecta</name>
    <name type="common">African marigold</name>
    <dbReference type="NCBI Taxonomy" id="13708"/>
    <lineage>
        <taxon>Eukaryota</taxon>
        <taxon>Viridiplantae</taxon>
        <taxon>Streptophyta</taxon>
        <taxon>Embryophyta</taxon>
        <taxon>Tracheophyta</taxon>
        <taxon>Spermatophyta</taxon>
        <taxon>Magnoliopsida</taxon>
        <taxon>eudicotyledons</taxon>
        <taxon>Gunneridae</taxon>
        <taxon>Pentapetalae</taxon>
        <taxon>asterids</taxon>
        <taxon>campanulids</taxon>
        <taxon>Asterales</taxon>
        <taxon>Asteraceae</taxon>
        <taxon>Asteroideae</taxon>
        <taxon>Heliantheae alliance</taxon>
        <taxon>Tageteae</taxon>
        <taxon>Tagetes</taxon>
    </lineage>
</organism>
<evidence type="ECO:0000313" key="16">
    <source>
        <dbReference type="Proteomes" id="UP001229421"/>
    </source>
</evidence>
<dbReference type="InterPro" id="IPR008271">
    <property type="entry name" value="Ser/Thr_kinase_AS"/>
</dbReference>
<evidence type="ECO:0000256" key="6">
    <source>
        <dbReference type="ARBA" id="ARBA00022777"/>
    </source>
</evidence>
<dbReference type="PANTHER" id="PTHR24348:SF68">
    <property type="entry name" value="SERINE_THREONINE-PROTEIN KINASE ATG1C"/>
    <property type="match status" value="1"/>
</dbReference>
<dbReference type="GO" id="GO:0004674">
    <property type="term" value="F:protein serine/threonine kinase activity"/>
    <property type="evidence" value="ECO:0007669"/>
    <property type="project" value="UniProtKB-KW"/>
</dbReference>
<keyword evidence="7 12" id="KW-0067">ATP-binding</keyword>
<sequence length="727" mass="80552">MMAQSSYRGRSVGDYVVGKQVGSGSFSVVWHARHKVHGTEVAIKEILTGKLNKKLEESLMSEIDILRNINHPNIIRLHDMIKEPGKIHLVLEYCKGGDLSMFIQRRQGRIPKSTSAHFMQQLAAGLKVLRDNQIIHRDLKPQNLLLSTNDDNSTLKIADFGFARSLQPRNLAETLCGSPLYMAPEIMQLHKYDAKADLWSVGAILFQLVTGRTPFTGINQIQLLQNIMKSTELQFPPDVKDLSPECIDLCRKLLRQNPVERLTFEEFFTHPFFSQTKPVELLRDRRPRRTTDGFSYSKSPAFKNKEENNQEDNLPFSLDDDSNALDGSPPLFKRSPLRSTYGFSLDAGAGKRDVSKDMEVSSRYSSVRQKPENIGFSAGHRRSSEGNLKESLRSIDHRPVNTRPKAVDSLEFIDQDYVLVSGPLGDTSSLASVSKVNQIAASKSPSRDIHSTSSAPLPIIGGAASKIHCTGSFESQCSAPSGTSHGSIDIIDALEQPPTDSIARIKSLHDCASAISELVNDKIEAGHRLEAFSIQLVILAIWKQAMDICHTQAASAIKGSPNQETTSLKNNREFDSLDIQECLETAKSPEDVSCHIERIFLGEVENAEHLAKAIEPGNVGMPDAMETIFQAALSFGRHGAVDEYMGCTENAAGFYSKAVRLLRFLLVEAPSLILNPPFSITNSDRYRLRTYIDVLNNRQSHSRSQRITLLKGVGGHVHHSPSAFSAN</sequence>
<dbReference type="EMBL" id="JAUHHV010000006">
    <property type="protein sequence ID" value="KAK1420681.1"/>
    <property type="molecule type" value="Genomic_DNA"/>
</dbReference>
<dbReference type="SUPFAM" id="SSF56112">
    <property type="entry name" value="Protein kinase-like (PK-like)"/>
    <property type="match status" value="1"/>
</dbReference>
<dbReference type="PROSITE" id="PS00108">
    <property type="entry name" value="PROTEIN_KINASE_ST"/>
    <property type="match status" value="1"/>
</dbReference>
<dbReference type="GO" id="GO:0015031">
    <property type="term" value="P:protein transport"/>
    <property type="evidence" value="ECO:0007669"/>
    <property type="project" value="UniProtKB-KW"/>
</dbReference>
<evidence type="ECO:0000259" key="14">
    <source>
        <dbReference type="PROSITE" id="PS50011"/>
    </source>
</evidence>
<keyword evidence="5 12" id="KW-0547">Nucleotide-binding</keyword>
<dbReference type="SMART" id="SM00220">
    <property type="entry name" value="S_TKc"/>
    <property type="match status" value="1"/>
</dbReference>
<evidence type="ECO:0000256" key="12">
    <source>
        <dbReference type="PROSITE-ProRule" id="PRU10141"/>
    </source>
</evidence>
<protein>
    <recommendedName>
        <fullName evidence="14">Protein kinase domain-containing protein</fullName>
    </recommendedName>
</protein>
<keyword evidence="4" id="KW-0808">Transferase</keyword>
<dbReference type="FunFam" id="3.30.200.20:FF:000042">
    <property type="entry name" value="Aurora kinase A"/>
    <property type="match status" value="1"/>
</dbReference>
<feature type="region of interest" description="Disordered" evidence="13">
    <location>
        <begin position="283"/>
        <end position="331"/>
    </location>
</feature>
<dbReference type="InterPro" id="IPR000719">
    <property type="entry name" value="Prot_kinase_dom"/>
</dbReference>
<keyword evidence="2" id="KW-0813">Transport</keyword>
<dbReference type="PROSITE" id="PS50011">
    <property type="entry name" value="PROTEIN_KINASE_DOM"/>
    <property type="match status" value="1"/>
</dbReference>
<evidence type="ECO:0000256" key="2">
    <source>
        <dbReference type="ARBA" id="ARBA00022448"/>
    </source>
</evidence>
<keyword evidence="9" id="KW-0072">Autophagy</keyword>
<keyword evidence="3" id="KW-0723">Serine/threonine-protein kinase</keyword>
<dbReference type="InterPro" id="IPR045269">
    <property type="entry name" value="Atg1-like"/>
</dbReference>
<dbReference type="GO" id="GO:0031410">
    <property type="term" value="C:cytoplasmic vesicle"/>
    <property type="evidence" value="ECO:0007669"/>
    <property type="project" value="UniProtKB-KW"/>
</dbReference>
<keyword evidence="10" id="KW-0968">Cytoplasmic vesicle</keyword>
<dbReference type="GO" id="GO:0005776">
    <property type="term" value="C:autophagosome"/>
    <property type="evidence" value="ECO:0007669"/>
    <property type="project" value="UniProtKB-SubCell"/>
</dbReference>
<dbReference type="Pfam" id="PF24497">
    <property type="entry name" value="MIT_ATG1"/>
    <property type="match status" value="1"/>
</dbReference>
<evidence type="ECO:0000256" key="8">
    <source>
        <dbReference type="ARBA" id="ARBA00022927"/>
    </source>
</evidence>
<keyword evidence="8" id="KW-0653">Protein transport</keyword>
<evidence type="ECO:0000256" key="7">
    <source>
        <dbReference type="ARBA" id="ARBA00022840"/>
    </source>
</evidence>
<dbReference type="GO" id="GO:0006914">
    <property type="term" value="P:autophagy"/>
    <property type="evidence" value="ECO:0007669"/>
    <property type="project" value="UniProtKB-KW"/>
</dbReference>
<evidence type="ECO:0000256" key="13">
    <source>
        <dbReference type="SAM" id="MobiDB-lite"/>
    </source>
</evidence>
<evidence type="ECO:0000256" key="1">
    <source>
        <dbReference type="ARBA" id="ARBA00004419"/>
    </source>
</evidence>
<evidence type="ECO:0000256" key="10">
    <source>
        <dbReference type="ARBA" id="ARBA00023329"/>
    </source>
</evidence>
<reference evidence="15" key="1">
    <citation type="journal article" date="2023" name="bioRxiv">
        <title>Improved chromosome-level genome assembly for marigold (Tagetes erecta).</title>
        <authorList>
            <person name="Jiang F."/>
            <person name="Yuan L."/>
            <person name="Wang S."/>
            <person name="Wang H."/>
            <person name="Xu D."/>
            <person name="Wang A."/>
            <person name="Fan W."/>
        </authorList>
    </citation>
    <scope>NUCLEOTIDE SEQUENCE</scope>
    <source>
        <strain evidence="15">WSJ</strain>
        <tissue evidence="15">Leaf</tissue>
    </source>
</reference>
<dbReference type="Gene3D" id="1.10.510.10">
    <property type="entry name" value="Transferase(Phosphotransferase) domain 1"/>
    <property type="match status" value="1"/>
</dbReference>
<dbReference type="AlphaFoldDB" id="A0AAD8KG41"/>
<dbReference type="PROSITE" id="PS00107">
    <property type="entry name" value="PROTEIN_KINASE_ATP"/>
    <property type="match status" value="1"/>
</dbReference>
<evidence type="ECO:0000256" key="4">
    <source>
        <dbReference type="ARBA" id="ARBA00022679"/>
    </source>
</evidence>
<evidence type="ECO:0000256" key="5">
    <source>
        <dbReference type="ARBA" id="ARBA00022741"/>
    </source>
</evidence>
<evidence type="ECO:0000256" key="11">
    <source>
        <dbReference type="ARBA" id="ARBA00053729"/>
    </source>
</evidence>
<dbReference type="InterPro" id="IPR011009">
    <property type="entry name" value="Kinase-like_dom_sf"/>
</dbReference>
<evidence type="ECO:0000256" key="3">
    <source>
        <dbReference type="ARBA" id="ARBA00022527"/>
    </source>
</evidence>
<comment type="subcellular location">
    <subcellularLocation>
        <location evidence="1">Cytoplasmic vesicle</location>
        <location evidence="1">Autophagosome</location>
    </subcellularLocation>
</comment>
<dbReference type="CDD" id="cd14009">
    <property type="entry name" value="STKc_ATG1_ULK_like"/>
    <property type="match status" value="1"/>
</dbReference>